<gene>
    <name evidence="10" type="ORF">QQX98_000050</name>
</gene>
<evidence type="ECO:0000259" key="9">
    <source>
        <dbReference type="Pfam" id="PF23544"/>
    </source>
</evidence>
<feature type="domain" description="GFO/IDH/MocA-like oxidoreductase" evidence="8">
    <location>
        <begin position="143"/>
        <end position="268"/>
    </location>
</feature>
<feature type="domain" description="Acyclic terpene utilisation N-terminal" evidence="7">
    <location>
        <begin position="387"/>
        <end position="491"/>
    </location>
</feature>
<reference evidence="10 11" key="1">
    <citation type="journal article" date="2025" name="Microbiol. Resour. Announc.">
        <title>Draft genome sequences for Neonectria magnoliae and Neonectria punicea, canker pathogens of Liriodendron tulipifera and Acer saccharum in West Virginia.</title>
        <authorList>
            <person name="Petronek H.M."/>
            <person name="Kasson M.T."/>
            <person name="Metheny A.M."/>
            <person name="Stauder C.M."/>
            <person name="Lovett B."/>
            <person name="Lynch S.C."/>
            <person name="Garnas J.R."/>
            <person name="Kasson L.R."/>
            <person name="Stajich J.E."/>
        </authorList>
    </citation>
    <scope>NUCLEOTIDE SEQUENCE [LARGE SCALE GENOMIC DNA]</scope>
    <source>
        <strain evidence="10 11">NRRL 64653</strain>
    </source>
</reference>
<evidence type="ECO:0000313" key="11">
    <source>
        <dbReference type="Proteomes" id="UP001498476"/>
    </source>
</evidence>
<evidence type="ECO:0000256" key="1">
    <source>
        <dbReference type="ARBA" id="ARBA00010928"/>
    </source>
</evidence>
<organism evidence="10 11">
    <name type="scientific">Neonectria punicea</name>
    <dbReference type="NCBI Taxonomy" id="979145"/>
    <lineage>
        <taxon>Eukaryota</taxon>
        <taxon>Fungi</taxon>
        <taxon>Dikarya</taxon>
        <taxon>Ascomycota</taxon>
        <taxon>Pezizomycotina</taxon>
        <taxon>Sordariomycetes</taxon>
        <taxon>Hypocreomycetidae</taxon>
        <taxon>Hypocreales</taxon>
        <taxon>Nectriaceae</taxon>
        <taxon>Neonectria</taxon>
    </lineage>
</organism>
<dbReference type="Pfam" id="PF22725">
    <property type="entry name" value="GFO_IDH_MocA_C3"/>
    <property type="match status" value="1"/>
</dbReference>
<dbReference type="Pfam" id="PF01408">
    <property type="entry name" value="GFO_IDH_MocA"/>
    <property type="match status" value="1"/>
</dbReference>
<dbReference type="SUPFAM" id="SSF51735">
    <property type="entry name" value="NAD(P)-binding Rossmann-fold domains"/>
    <property type="match status" value="1"/>
</dbReference>
<protein>
    <recommendedName>
        <fullName evidence="3">D-xylose 1-dehydrogenase (NADP(+), D-xylono-1,5-lactone-forming)</fullName>
        <ecNumber evidence="3">1.1.1.179</ecNumber>
    </recommendedName>
    <alternativeName>
        <fullName evidence="4">D-xylose-NADP dehydrogenase</fullName>
    </alternativeName>
</protein>
<keyword evidence="11" id="KW-1185">Reference proteome</keyword>
<evidence type="ECO:0000256" key="4">
    <source>
        <dbReference type="ARBA" id="ARBA00042988"/>
    </source>
</evidence>
<feature type="domain" description="AtuA-like ferredoxin-fold" evidence="9">
    <location>
        <begin position="548"/>
        <end position="646"/>
    </location>
</feature>
<dbReference type="PANTHER" id="PTHR22604:SF105">
    <property type="entry name" value="TRANS-1,2-DIHYDROBENZENE-1,2-DIOL DEHYDROGENASE"/>
    <property type="match status" value="1"/>
</dbReference>
<accession>A0ABR1HVS1</accession>
<dbReference type="EMBL" id="JAZAVJ010000001">
    <property type="protein sequence ID" value="KAK7425136.1"/>
    <property type="molecule type" value="Genomic_DNA"/>
</dbReference>
<dbReference type="Proteomes" id="UP001498476">
    <property type="component" value="Unassembled WGS sequence"/>
</dbReference>
<dbReference type="InterPro" id="IPR010839">
    <property type="entry name" value="AtuA_N"/>
</dbReference>
<dbReference type="PANTHER" id="PTHR22604">
    <property type="entry name" value="OXIDOREDUCTASES"/>
    <property type="match status" value="1"/>
</dbReference>
<keyword evidence="2" id="KW-0560">Oxidoreductase</keyword>
<dbReference type="EC" id="1.1.1.179" evidence="3"/>
<dbReference type="SUPFAM" id="SSF55347">
    <property type="entry name" value="Glyceraldehyde-3-phosphate dehydrogenase-like, C-terminal domain"/>
    <property type="match status" value="1"/>
</dbReference>
<evidence type="ECO:0000313" key="10">
    <source>
        <dbReference type="EMBL" id="KAK7425136.1"/>
    </source>
</evidence>
<dbReference type="Gene3D" id="3.40.50.720">
    <property type="entry name" value="NAD(P)-binding Rossmann-like Domain"/>
    <property type="match status" value="1"/>
</dbReference>
<evidence type="ECO:0000259" key="7">
    <source>
        <dbReference type="Pfam" id="PF07287"/>
    </source>
</evidence>
<evidence type="ECO:0000259" key="8">
    <source>
        <dbReference type="Pfam" id="PF22725"/>
    </source>
</evidence>
<dbReference type="InterPro" id="IPR036291">
    <property type="entry name" value="NAD(P)-bd_dom_sf"/>
</dbReference>
<dbReference type="InterPro" id="IPR056362">
    <property type="entry name" value="AtuA-like_ferredoxin_dom"/>
</dbReference>
<evidence type="ECO:0000259" key="6">
    <source>
        <dbReference type="Pfam" id="PF01408"/>
    </source>
</evidence>
<dbReference type="Pfam" id="PF23544">
    <property type="entry name" value="AtuA_ferredoxin"/>
    <property type="match status" value="1"/>
</dbReference>
<feature type="domain" description="Gfo/Idh/MocA-like oxidoreductase N-terminal" evidence="6">
    <location>
        <begin position="6"/>
        <end position="131"/>
    </location>
</feature>
<sequence>MELPTLRWGVIGSGLASSWFVGDLLLSRDDQKARHTVQAIGASSKQKAEEFIPKFAPTSTASPYGSYAEVYQDSEVDIVYIGLPHSFHKDACIAAISHGKHVLCEKSFTLNAHEAREVFELARAKRVFVMEALWTRFLPIVREIRKAVHQDKAIGNVQRVFCDVGLDLDLENLPDSSRLKDPALGAGSLLELGIYGITWGLLLLGDAVGDKAAKPDVFSAQTISQGIDVATSLILHYPETGRQGVLTSTTQAKTDNTFARIEGSDGVILIEGIALAPGEFTVIPEDAKLKLKEYEFSHVGHGFYFEADAVAHDIRDGKMESDTMPWNETLRVFELTDGCNTLARRSTLPILTRGQMMITTDGHSVVTKQPNQHGLVNTHTVRSQLIGCKGLPPPPTLKVAIQAVAGYQAEMLVYAMGLDVEEKAQVLEAQLREDMLIRGDHEPQLRKLEIQLFGTAKKDPTSSDAATAVVRIFAQAADAEALTIFNLQRRVIRSEVRMEVNWEGSDTVEPISDDNVIISDLDDVQQESYEPTDPVDLSRFGQTIRVPLGHKIFARSGDKGSNANIGFFPQDDTQEAWDWLRSFLSTKQMLELLGEEAQTVRRVERVEFANLRCVHFVLFDYIGGSVVDTSRADSLAKGLAEFIRARMVDLPERLYIEPTI</sequence>
<comment type="catalytic activity">
    <reaction evidence="5">
        <text>D-xylose + NADP(+) = D-xylono-1,5-lactone + NADPH + H(+)</text>
        <dbReference type="Rhea" id="RHEA:22000"/>
        <dbReference type="ChEBI" id="CHEBI:15378"/>
        <dbReference type="ChEBI" id="CHEBI:15867"/>
        <dbReference type="ChEBI" id="CHEBI:53455"/>
        <dbReference type="ChEBI" id="CHEBI:57783"/>
        <dbReference type="ChEBI" id="CHEBI:58349"/>
        <dbReference type="EC" id="1.1.1.179"/>
    </reaction>
</comment>
<dbReference type="Gene3D" id="3.30.360.10">
    <property type="entry name" value="Dihydrodipicolinate Reductase, domain 2"/>
    <property type="match status" value="1"/>
</dbReference>
<dbReference type="InterPro" id="IPR000683">
    <property type="entry name" value="Gfo/Idh/MocA-like_OxRdtase_N"/>
</dbReference>
<evidence type="ECO:0000256" key="5">
    <source>
        <dbReference type="ARBA" id="ARBA00049233"/>
    </source>
</evidence>
<proteinExistence type="inferred from homology"/>
<name>A0ABR1HVS1_9HYPO</name>
<dbReference type="InterPro" id="IPR055170">
    <property type="entry name" value="GFO_IDH_MocA-like_dom"/>
</dbReference>
<evidence type="ECO:0000256" key="3">
    <source>
        <dbReference type="ARBA" id="ARBA00038984"/>
    </source>
</evidence>
<comment type="similarity">
    <text evidence="1">Belongs to the Gfo/Idh/MocA family.</text>
</comment>
<evidence type="ECO:0000256" key="2">
    <source>
        <dbReference type="ARBA" id="ARBA00023002"/>
    </source>
</evidence>
<dbReference type="Pfam" id="PF07287">
    <property type="entry name" value="AtuA"/>
    <property type="match status" value="1"/>
</dbReference>
<comment type="caution">
    <text evidence="10">The sequence shown here is derived from an EMBL/GenBank/DDBJ whole genome shotgun (WGS) entry which is preliminary data.</text>
</comment>
<dbReference type="InterPro" id="IPR050984">
    <property type="entry name" value="Gfo/Idh/MocA_domain"/>
</dbReference>